<dbReference type="InterPro" id="IPR036390">
    <property type="entry name" value="WH_DNA-bd_sf"/>
</dbReference>
<keyword evidence="4" id="KW-1185">Reference proteome</keyword>
<evidence type="ECO:0000259" key="2">
    <source>
        <dbReference type="Pfam" id="PF09339"/>
    </source>
</evidence>
<reference evidence="3 4" key="1">
    <citation type="submission" date="2015-08" db="EMBL/GenBank/DDBJ databases">
        <authorList>
            <person name="Babu N.S."/>
            <person name="Beckwith C.J."/>
            <person name="Beseler K.G."/>
            <person name="Brison A."/>
            <person name="Carone J.V."/>
            <person name="Caskin T.P."/>
            <person name="Diamond M."/>
            <person name="Durham M.E."/>
            <person name="Foxe J.M."/>
            <person name="Go M."/>
            <person name="Henderson B.A."/>
            <person name="Jones I.B."/>
            <person name="McGettigan J.A."/>
            <person name="Micheletti S.J."/>
            <person name="Nasrallah M.E."/>
            <person name="Ortiz D."/>
            <person name="Piller C.R."/>
            <person name="Privatt S.R."/>
            <person name="Schneider S.L."/>
            <person name="Sharp S."/>
            <person name="Smith T.C."/>
            <person name="Stanton J.D."/>
            <person name="Ullery H.E."/>
            <person name="Wilson R.J."/>
            <person name="Serrano M.G."/>
            <person name="Buck G."/>
            <person name="Lee V."/>
            <person name="Wang Y."/>
            <person name="Carvalho R."/>
            <person name="Voegtly L."/>
            <person name="Shi R."/>
            <person name="Duckworth R."/>
            <person name="Johnson A."/>
            <person name="Loviza R."/>
            <person name="Walstead R."/>
            <person name="Shah Z."/>
            <person name="Kiflezghi M."/>
            <person name="Wade K."/>
            <person name="Ball S.L."/>
            <person name="Bradley K.W."/>
            <person name="Asai D.J."/>
            <person name="Bowman C.A."/>
            <person name="Russell D.A."/>
            <person name="Pope W.H."/>
            <person name="Jacobs-Sera D."/>
            <person name="Hendrix R.W."/>
            <person name="Hatfull G.F."/>
        </authorList>
    </citation>
    <scope>NUCLEOTIDE SEQUENCE [LARGE SCALE GENOMIC DNA]</scope>
    <source>
        <strain evidence="3 4">DSM 27648</strain>
    </source>
</reference>
<dbReference type="Proteomes" id="UP000064967">
    <property type="component" value="Chromosome"/>
</dbReference>
<gene>
    <name evidence="3" type="ORF">AKJ09_01553</name>
</gene>
<evidence type="ECO:0000256" key="1">
    <source>
        <dbReference type="SAM" id="MobiDB-lite"/>
    </source>
</evidence>
<feature type="domain" description="HTH iclR-type" evidence="2">
    <location>
        <begin position="5"/>
        <end position="37"/>
    </location>
</feature>
<dbReference type="AlphaFoldDB" id="A0A0K1PP45"/>
<evidence type="ECO:0000313" key="4">
    <source>
        <dbReference type="Proteomes" id="UP000064967"/>
    </source>
</evidence>
<protein>
    <recommendedName>
        <fullName evidence="2">HTH iclR-type domain-containing protein</fullName>
    </recommendedName>
</protein>
<feature type="region of interest" description="Disordered" evidence="1">
    <location>
        <begin position="52"/>
        <end position="76"/>
    </location>
</feature>
<accession>A0A0K1PP45</accession>
<sequence length="76" mass="8225">MHARLTQAGERLGIRDLARSLGLSESTVLRALRVLLRKSGWSVPAALAPRDTPRVAKRRDGGACDEAALVRPPPSR</sequence>
<dbReference type="STRING" id="1391654.AKJ09_01553"/>
<dbReference type="GO" id="GO:0006355">
    <property type="term" value="P:regulation of DNA-templated transcription"/>
    <property type="evidence" value="ECO:0007669"/>
    <property type="project" value="InterPro"/>
</dbReference>
<dbReference type="SUPFAM" id="SSF46785">
    <property type="entry name" value="Winged helix' DNA-binding domain"/>
    <property type="match status" value="1"/>
</dbReference>
<name>A0A0K1PP45_9BACT</name>
<feature type="compositionally biased region" description="Basic and acidic residues" evidence="1">
    <location>
        <begin position="52"/>
        <end position="62"/>
    </location>
</feature>
<dbReference type="KEGG" id="llu:AKJ09_01553"/>
<dbReference type="Pfam" id="PF09339">
    <property type="entry name" value="HTH_IclR"/>
    <property type="match status" value="1"/>
</dbReference>
<proteinExistence type="predicted"/>
<organism evidence="3 4">
    <name type="scientific">Labilithrix luteola</name>
    <dbReference type="NCBI Taxonomy" id="1391654"/>
    <lineage>
        <taxon>Bacteria</taxon>
        <taxon>Pseudomonadati</taxon>
        <taxon>Myxococcota</taxon>
        <taxon>Polyangia</taxon>
        <taxon>Polyangiales</taxon>
        <taxon>Labilitrichaceae</taxon>
        <taxon>Labilithrix</taxon>
    </lineage>
</organism>
<dbReference type="GO" id="GO:0003677">
    <property type="term" value="F:DNA binding"/>
    <property type="evidence" value="ECO:0007669"/>
    <property type="project" value="InterPro"/>
</dbReference>
<dbReference type="EMBL" id="CP012333">
    <property type="protein sequence ID" value="AKU94889.1"/>
    <property type="molecule type" value="Genomic_DNA"/>
</dbReference>
<dbReference type="InterPro" id="IPR005471">
    <property type="entry name" value="Tscrpt_reg_IclR_N"/>
</dbReference>
<evidence type="ECO:0000313" key="3">
    <source>
        <dbReference type="EMBL" id="AKU94889.1"/>
    </source>
</evidence>